<reference evidence="2" key="1">
    <citation type="submission" date="2017-11" db="EMBL/GenBank/DDBJ databases">
        <authorList>
            <person name="Watanabe M."/>
            <person name="Kojima H."/>
        </authorList>
    </citation>
    <scope>NUCLEOTIDE SEQUENCE [LARGE SCALE GENOMIC DNA]</scope>
    <source>
        <strain evidence="2">Tokyo 01</strain>
    </source>
</reference>
<dbReference type="AlphaFoldDB" id="A0A401G1M8"/>
<sequence>MRSRHHALIQARIFRTCPPADILNDPAHAAEVRRHLEQCAHCSRRLREETAWCRWAERLREKLNPGRHESHEIVPGRLCLISPDAGQWHGDYFYTPPLVLVAEMPRTRFSTVKVFQTWHDICLAAPGDLILSEAETGGDALFAEGWNAFTIDAGLLEPTSGRVSPRIIDTLNGLAENPAAYPDWALIPRPLTANDPRTDFRRIEAGVSKVFSGGKLTVPNTVPPPLYPAEDARFLLRESAPGYHAAPLSEALKQISEVTGSPLEKSEAGIMAIKDGRMKRLRALSLGHKRFRLSEKTLTVQGAVANLAEIPADSDVSDIALVSGTELRTAVTFSWNRHTGRFSAVFEIPTDTVVKDQWKILLILAGAGRSE</sequence>
<accession>A0A401G1M8</accession>
<dbReference type="EMBL" id="BEXT01000001">
    <property type="protein sequence ID" value="GBC63093.1"/>
    <property type="molecule type" value="Genomic_DNA"/>
</dbReference>
<evidence type="ECO:0000313" key="2">
    <source>
        <dbReference type="Proteomes" id="UP000288096"/>
    </source>
</evidence>
<name>A0A401G1M8_9BACT</name>
<reference evidence="2" key="2">
    <citation type="submission" date="2019-01" db="EMBL/GenBank/DDBJ databases">
        <title>Genome sequence of Desulfonema ishimotonii strain Tokyo 01.</title>
        <authorList>
            <person name="Fukui M."/>
        </authorList>
    </citation>
    <scope>NUCLEOTIDE SEQUENCE [LARGE SCALE GENOMIC DNA]</scope>
    <source>
        <strain evidence="2">Tokyo 01</strain>
    </source>
</reference>
<dbReference type="OrthoDB" id="5422995at2"/>
<evidence type="ECO:0000313" key="1">
    <source>
        <dbReference type="EMBL" id="GBC63093.1"/>
    </source>
</evidence>
<protein>
    <recommendedName>
        <fullName evidence="3">Zinc-finger domain-containing protein</fullName>
    </recommendedName>
</protein>
<evidence type="ECO:0008006" key="3">
    <source>
        <dbReference type="Google" id="ProtNLM"/>
    </source>
</evidence>
<keyword evidence="2" id="KW-1185">Reference proteome</keyword>
<proteinExistence type="predicted"/>
<gene>
    <name evidence="1" type="ORF">DENIS_4082</name>
</gene>
<dbReference type="Proteomes" id="UP000288096">
    <property type="component" value="Unassembled WGS sequence"/>
</dbReference>
<comment type="caution">
    <text evidence="1">The sequence shown here is derived from an EMBL/GenBank/DDBJ whole genome shotgun (WGS) entry which is preliminary data.</text>
</comment>
<dbReference type="RefSeq" id="WP_124330213.1">
    <property type="nucleotide sequence ID" value="NZ_BEXT01000001.1"/>
</dbReference>
<organism evidence="1 2">
    <name type="scientific">Desulfonema ishimotonii</name>
    <dbReference type="NCBI Taxonomy" id="45657"/>
    <lineage>
        <taxon>Bacteria</taxon>
        <taxon>Pseudomonadati</taxon>
        <taxon>Thermodesulfobacteriota</taxon>
        <taxon>Desulfobacteria</taxon>
        <taxon>Desulfobacterales</taxon>
        <taxon>Desulfococcaceae</taxon>
        <taxon>Desulfonema</taxon>
    </lineage>
</organism>